<dbReference type="GO" id="GO:0006826">
    <property type="term" value="P:iron ion transport"/>
    <property type="evidence" value="ECO:0007669"/>
    <property type="project" value="UniProtKB-KW"/>
</dbReference>
<gene>
    <name evidence="16" type="ORF">BST85_04540</name>
</gene>
<dbReference type="Proteomes" id="UP000239800">
    <property type="component" value="Unassembled WGS sequence"/>
</dbReference>
<dbReference type="AlphaFoldDB" id="A0A2S7KNQ3"/>
<dbReference type="RefSeq" id="WP_104812181.1">
    <property type="nucleotide sequence ID" value="NZ_MQUB01000001.1"/>
</dbReference>
<dbReference type="PROSITE" id="PS52016">
    <property type="entry name" value="TONB_DEPENDENT_REC_3"/>
    <property type="match status" value="1"/>
</dbReference>
<evidence type="ECO:0000259" key="15">
    <source>
        <dbReference type="Pfam" id="PF07715"/>
    </source>
</evidence>
<keyword evidence="7" id="KW-0406">Ion transport</keyword>
<dbReference type="EMBL" id="MQUB01000001">
    <property type="protein sequence ID" value="PQB04252.1"/>
    <property type="molecule type" value="Genomic_DNA"/>
</dbReference>
<proteinExistence type="inferred from homology"/>
<evidence type="ECO:0000256" key="6">
    <source>
        <dbReference type="ARBA" id="ARBA00023004"/>
    </source>
</evidence>
<feature type="chain" id="PRO_5015665406" description="TonB-dependent receptor" evidence="13">
    <location>
        <begin position="23"/>
        <end position="761"/>
    </location>
</feature>
<dbReference type="SUPFAM" id="SSF56935">
    <property type="entry name" value="Porins"/>
    <property type="match status" value="1"/>
</dbReference>
<keyword evidence="4" id="KW-0410">Iron transport</keyword>
<evidence type="ECO:0000256" key="11">
    <source>
        <dbReference type="PROSITE-ProRule" id="PRU01360"/>
    </source>
</evidence>
<feature type="domain" description="TonB-dependent receptor-like beta-barrel" evidence="14">
    <location>
        <begin position="330"/>
        <end position="719"/>
    </location>
</feature>
<keyword evidence="9 11" id="KW-0472">Membrane</keyword>
<keyword evidence="5 11" id="KW-0812">Transmembrane</keyword>
<evidence type="ECO:0000313" key="16">
    <source>
        <dbReference type="EMBL" id="PQB04252.1"/>
    </source>
</evidence>
<keyword evidence="8 12" id="KW-0798">TonB box</keyword>
<protein>
    <recommendedName>
        <fullName evidence="18">TonB-dependent receptor</fullName>
    </recommendedName>
</protein>
<dbReference type="InterPro" id="IPR037066">
    <property type="entry name" value="Plug_dom_sf"/>
</dbReference>
<dbReference type="Gene3D" id="2.170.130.10">
    <property type="entry name" value="TonB-dependent receptor, plug domain"/>
    <property type="match status" value="1"/>
</dbReference>
<dbReference type="Pfam" id="PF07715">
    <property type="entry name" value="Plug"/>
    <property type="match status" value="1"/>
</dbReference>
<accession>A0A2S7KNQ3</accession>
<evidence type="ECO:0000256" key="3">
    <source>
        <dbReference type="ARBA" id="ARBA00022452"/>
    </source>
</evidence>
<dbReference type="PANTHER" id="PTHR32552:SF81">
    <property type="entry name" value="TONB-DEPENDENT OUTER MEMBRANE RECEPTOR"/>
    <property type="match status" value="1"/>
</dbReference>
<comment type="caution">
    <text evidence="16">The sequence shown here is derived from an EMBL/GenBank/DDBJ whole genome shotgun (WGS) entry which is preliminary data.</text>
</comment>
<dbReference type="InterPro" id="IPR036942">
    <property type="entry name" value="Beta-barrel_TonB_sf"/>
</dbReference>
<dbReference type="InterPro" id="IPR039426">
    <property type="entry name" value="TonB-dep_rcpt-like"/>
</dbReference>
<keyword evidence="10 11" id="KW-0998">Cell outer membrane</keyword>
<comment type="subcellular location">
    <subcellularLocation>
        <location evidence="1 11">Cell outer membrane</location>
        <topology evidence="1 11">Multi-pass membrane protein</topology>
    </subcellularLocation>
</comment>
<evidence type="ECO:0000256" key="7">
    <source>
        <dbReference type="ARBA" id="ARBA00023065"/>
    </source>
</evidence>
<keyword evidence="17" id="KW-1185">Reference proteome</keyword>
<evidence type="ECO:0000256" key="12">
    <source>
        <dbReference type="RuleBase" id="RU003357"/>
    </source>
</evidence>
<reference evidence="16 17" key="1">
    <citation type="submission" date="2016-11" db="EMBL/GenBank/DDBJ databases">
        <title>Trade-off between light-utilization and light-protection in marine flavobacteria.</title>
        <authorList>
            <person name="Kumagai Y."/>
        </authorList>
    </citation>
    <scope>NUCLEOTIDE SEQUENCE [LARGE SCALE GENOMIC DNA]</scope>
    <source>
        <strain evidence="16 17">NBRC 107741</strain>
    </source>
</reference>
<evidence type="ECO:0000256" key="10">
    <source>
        <dbReference type="ARBA" id="ARBA00023237"/>
    </source>
</evidence>
<dbReference type="PANTHER" id="PTHR32552">
    <property type="entry name" value="FERRICHROME IRON RECEPTOR-RELATED"/>
    <property type="match status" value="1"/>
</dbReference>
<evidence type="ECO:0000256" key="2">
    <source>
        <dbReference type="ARBA" id="ARBA00022448"/>
    </source>
</evidence>
<dbReference type="InterPro" id="IPR012910">
    <property type="entry name" value="Plug_dom"/>
</dbReference>
<dbReference type="Gene3D" id="2.40.170.20">
    <property type="entry name" value="TonB-dependent receptor, beta-barrel domain"/>
    <property type="match status" value="1"/>
</dbReference>
<comment type="similarity">
    <text evidence="11 12">Belongs to the TonB-dependent receptor family.</text>
</comment>
<evidence type="ECO:0008006" key="18">
    <source>
        <dbReference type="Google" id="ProtNLM"/>
    </source>
</evidence>
<sequence>MKILLRWSACILFCLLVTTAWSQQSGFVFERGSGRAIQGVSVINTQLSDTTFTDQLGAFYWKVGDELVFEKTGFKTVVLGINDEFTGLVELNASPNALAQVVIRSGNRGETLDKMAQSVTVLEPKQIQINNIANIAPVLNTVPGVYMHNGTLTTNRITIRGIGSRNLFGTSKIRAFYQDIPLTNGSGSSTIEDLELESLGRMEVLKGPTSSLYGSGLGGSIRLLPFKGSFANNEVRSSFAVGSFGYQKGLVQADISGGKQTATITYSRLQSDGYRENNETDRHAVSWASRHILGKHDRLTFVGNFTDLKAFIPSSLSEEDFLDNPEQAAFTWGQAMGFEEYQKGLFGLSWSHVYSDDLQQYTSVFTSFRNNYEPRPFNILDESEWGWGIRSRLTGQGILVGKKIRWSLGGEWFFDQNDFSTFANLYRDFPPGTGSVQGGRLDNLKEKRSYFNVFLDSGWDLNERTQINLGLNLNQTQYRLEDRLINNGVDNSGKYTYDLILSPKLGATYQLKPNVTLYASIAHGFSPPNLEETLLPDGNLNPDIQPERGWNFEIGSRGAVNDGRISWEAAVFYMPVKDLLVARRTSEDEFIGVNAGRTNYLGLEGALNISWIEAEQFRLIHRNALAINHFRFDDFVDDGNDYSGNKLTGVPNWTFNSILEFDWDLGLYANINFVHVGDIPLRDDNSVFSDDYQLINLKAGYRKQLKRWRIELFGGINNLFDTNYASMVLINASSFGGNSPRYFYPGEPINYYSGLGIAYKF</sequence>
<evidence type="ECO:0000256" key="1">
    <source>
        <dbReference type="ARBA" id="ARBA00004571"/>
    </source>
</evidence>
<evidence type="ECO:0000259" key="14">
    <source>
        <dbReference type="Pfam" id="PF00593"/>
    </source>
</evidence>
<evidence type="ECO:0000256" key="9">
    <source>
        <dbReference type="ARBA" id="ARBA00023136"/>
    </source>
</evidence>
<name>A0A2S7KNQ3_9FLAO</name>
<evidence type="ECO:0000313" key="17">
    <source>
        <dbReference type="Proteomes" id="UP000239800"/>
    </source>
</evidence>
<feature type="domain" description="TonB-dependent receptor plug" evidence="15">
    <location>
        <begin position="113"/>
        <end position="218"/>
    </location>
</feature>
<dbReference type="OrthoDB" id="9782587at2"/>
<dbReference type="Pfam" id="PF00593">
    <property type="entry name" value="TonB_dep_Rec_b-barrel"/>
    <property type="match status" value="1"/>
</dbReference>
<dbReference type="GO" id="GO:0009279">
    <property type="term" value="C:cell outer membrane"/>
    <property type="evidence" value="ECO:0007669"/>
    <property type="project" value="UniProtKB-SubCell"/>
</dbReference>
<dbReference type="InterPro" id="IPR000531">
    <property type="entry name" value="Beta-barrel_TonB"/>
</dbReference>
<evidence type="ECO:0000256" key="5">
    <source>
        <dbReference type="ARBA" id="ARBA00022692"/>
    </source>
</evidence>
<evidence type="ECO:0000256" key="4">
    <source>
        <dbReference type="ARBA" id="ARBA00022496"/>
    </source>
</evidence>
<keyword evidence="6" id="KW-0408">Iron</keyword>
<keyword evidence="13" id="KW-0732">Signal</keyword>
<keyword evidence="3 11" id="KW-1134">Transmembrane beta strand</keyword>
<feature type="signal peptide" evidence="13">
    <location>
        <begin position="1"/>
        <end position="22"/>
    </location>
</feature>
<keyword evidence="2 11" id="KW-0813">Transport</keyword>
<evidence type="ECO:0000256" key="13">
    <source>
        <dbReference type="SAM" id="SignalP"/>
    </source>
</evidence>
<organism evidence="16 17">
    <name type="scientific">Aureitalea marina</name>
    <dbReference type="NCBI Taxonomy" id="930804"/>
    <lineage>
        <taxon>Bacteria</taxon>
        <taxon>Pseudomonadati</taxon>
        <taxon>Bacteroidota</taxon>
        <taxon>Flavobacteriia</taxon>
        <taxon>Flavobacteriales</taxon>
        <taxon>Flavobacteriaceae</taxon>
        <taxon>Aureitalea</taxon>
    </lineage>
</organism>
<evidence type="ECO:0000256" key="8">
    <source>
        <dbReference type="ARBA" id="ARBA00023077"/>
    </source>
</evidence>